<comment type="caution">
    <text evidence="2">The sequence shown here is derived from an EMBL/GenBank/DDBJ whole genome shotgun (WGS) entry which is preliminary data.</text>
</comment>
<dbReference type="AlphaFoldDB" id="K2QHD9"/>
<dbReference type="InterPro" id="IPR008969">
    <property type="entry name" value="CarboxyPept-like_regulatory"/>
</dbReference>
<keyword evidence="3" id="KW-1185">Reference proteome</keyword>
<name>K2QHD9_9FLAO</name>
<feature type="chain" id="PRO_5003863458" evidence="1">
    <location>
        <begin position="18"/>
        <end position="258"/>
    </location>
</feature>
<evidence type="ECO:0000313" key="3">
    <source>
        <dbReference type="Proteomes" id="UP000007364"/>
    </source>
</evidence>
<evidence type="ECO:0000313" key="2">
    <source>
        <dbReference type="EMBL" id="EKF54162.1"/>
    </source>
</evidence>
<dbReference type="SUPFAM" id="SSF49464">
    <property type="entry name" value="Carboxypeptidase regulatory domain-like"/>
    <property type="match status" value="1"/>
</dbReference>
<accession>K2QHD9</accession>
<proteinExistence type="predicted"/>
<dbReference type="EMBL" id="AMSG01000030">
    <property type="protein sequence ID" value="EKF54162.1"/>
    <property type="molecule type" value="Genomic_DNA"/>
</dbReference>
<dbReference type="Pfam" id="PF13715">
    <property type="entry name" value="CarbopepD_reg_2"/>
    <property type="match status" value="1"/>
</dbReference>
<dbReference type="RefSeq" id="WP_008992615.1">
    <property type="nucleotide sequence ID" value="NZ_AMSG01000030.1"/>
</dbReference>
<dbReference type="eggNOG" id="COG1629">
    <property type="taxonomic scope" value="Bacteria"/>
</dbReference>
<gene>
    <name evidence="2" type="ORF">I215_13897</name>
</gene>
<feature type="signal peptide" evidence="1">
    <location>
        <begin position="1"/>
        <end position="17"/>
    </location>
</feature>
<dbReference type="PATRIC" id="fig|555500.3.peg.2862"/>
<protein>
    <submittedName>
        <fullName evidence="2">Periplasmic protein</fullName>
    </submittedName>
</protein>
<keyword evidence="1" id="KW-0732">Signal</keyword>
<dbReference type="Proteomes" id="UP000007364">
    <property type="component" value="Unassembled WGS sequence"/>
</dbReference>
<dbReference type="STRING" id="555500.I215_13897"/>
<sequence length="258" mass="29451">MNRIIVLLFLVNFFVNAQNSGYIEGIVVEDKNNSVEGVHVFNTTTLKGTITNADGFFKINVKEQDTILFSSISYKMKEIIVTDSMINRKGIIIQMISTIYELDEVVVNPYGNLSGFLEHDIKQQLNQNIITASSLGLPNANTPKMSYSERKIYSLTNHDGVLFALINKISGRTKKNNKIKAIIRKQDTIEKVRSSFHDSLFVYSLKIPQNQIDGFIYYCEVDSSFQKTIELENKLVLWDFLLRKSVEYNNIINKGSNK</sequence>
<evidence type="ECO:0000256" key="1">
    <source>
        <dbReference type="SAM" id="SignalP"/>
    </source>
</evidence>
<reference evidence="2 3" key="1">
    <citation type="journal article" date="2012" name="J. Bacteriol.">
        <title>Genome Sequence of Galbibacter marinum Type Strain ck-I2-15.</title>
        <authorList>
            <person name="Lai Q."/>
            <person name="Li C."/>
            <person name="Shao Z."/>
        </authorList>
    </citation>
    <scope>NUCLEOTIDE SEQUENCE [LARGE SCALE GENOMIC DNA]</scope>
    <source>
        <strain evidence="3">ck-I2-15</strain>
    </source>
</reference>
<dbReference type="OrthoDB" id="1466882at2"/>
<organism evidence="2 3">
    <name type="scientific">Galbibacter marinus</name>
    <dbReference type="NCBI Taxonomy" id="555500"/>
    <lineage>
        <taxon>Bacteria</taxon>
        <taxon>Pseudomonadati</taxon>
        <taxon>Bacteroidota</taxon>
        <taxon>Flavobacteriia</taxon>
        <taxon>Flavobacteriales</taxon>
        <taxon>Flavobacteriaceae</taxon>
        <taxon>Galbibacter</taxon>
    </lineage>
</organism>